<dbReference type="GO" id="GO:0005739">
    <property type="term" value="C:mitochondrion"/>
    <property type="evidence" value="ECO:0007669"/>
    <property type="project" value="GOC"/>
</dbReference>
<feature type="region of interest" description="Disordered" evidence="2">
    <location>
        <begin position="257"/>
        <end position="330"/>
    </location>
</feature>
<gene>
    <name evidence="3" type="primary">ORF45247</name>
</gene>
<dbReference type="GO" id="GO:1990456">
    <property type="term" value="P:mitochondrion-endoplasmic reticulum membrane tethering"/>
    <property type="evidence" value="ECO:0007669"/>
    <property type="project" value="InterPro"/>
</dbReference>
<feature type="non-terminal residue" evidence="3">
    <location>
        <position position="1"/>
    </location>
</feature>
<evidence type="ECO:0000313" key="3">
    <source>
        <dbReference type="EMBL" id="CEK62469.1"/>
    </source>
</evidence>
<feature type="region of interest" description="Disordered" evidence="2">
    <location>
        <begin position="1"/>
        <end position="20"/>
    </location>
</feature>
<name>A0A0B6Z1N9_9EUPU</name>
<organism evidence="3">
    <name type="scientific">Arion vulgaris</name>
    <dbReference type="NCBI Taxonomy" id="1028688"/>
    <lineage>
        <taxon>Eukaryota</taxon>
        <taxon>Metazoa</taxon>
        <taxon>Spiralia</taxon>
        <taxon>Lophotrochozoa</taxon>
        <taxon>Mollusca</taxon>
        <taxon>Gastropoda</taxon>
        <taxon>Heterobranchia</taxon>
        <taxon>Euthyneura</taxon>
        <taxon>Panpulmonata</taxon>
        <taxon>Eupulmonata</taxon>
        <taxon>Stylommatophora</taxon>
        <taxon>Helicina</taxon>
        <taxon>Arionoidea</taxon>
        <taxon>Arionidae</taxon>
        <taxon>Arion</taxon>
    </lineage>
</organism>
<protein>
    <submittedName>
        <fullName evidence="3">Uncharacterized protein</fullName>
    </submittedName>
</protein>
<dbReference type="PANTHER" id="PTHR21519:SF1">
    <property type="entry name" value="PDZ DOMAIN-CONTAINING PROTEIN 8"/>
    <property type="match status" value="1"/>
</dbReference>
<accession>A0A0B6Z1N9</accession>
<dbReference type="AlphaFoldDB" id="A0A0B6Z1N9"/>
<dbReference type="PANTHER" id="PTHR21519">
    <property type="entry name" value="PDZ DOMAIN-CONTAINING PROTEIN 8"/>
    <property type="match status" value="1"/>
</dbReference>
<dbReference type="GO" id="GO:0051560">
    <property type="term" value="P:mitochondrial calcium ion homeostasis"/>
    <property type="evidence" value="ECO:0007669"/>
    <property type="project" value="InterPro"/>
</dbReference>
<feature type="compositionally biased region" description="Basic and acidic residues" evidence="2">
    <location>
        <begin position="257"/>
        <end position="311"/>
    </location>
</feature>
<proteinExistence type="predicted"/>
<dbReference type="InterPro" id="IPR039275">
    <property type="entry name" value="PDZD8"/>
</dbReference>
<keyword evidence="1" id="KW-0175">Coiled coil</keyword>
<evidence type="ECO:0000256" key="1">
    <source>
        <dbReference type="SAM" id="Coils"/>
    </source>
</evidence>
<feature type="compositionally biased region" description="Polar residues" evidence="2">
    <location>
        <begin position="312"/>
        <end position="324"/>
    </location>
</feature>
<reference evidence="3" key="1">
    <citation type="submission" date="2014-12" db="EMBL/GenBank/DDBJ databases">
        <title>Insight into the proteome of Arion vulgaris.</title>
        <authorList>
            <person name="Aradska J."/>
            <person name="Bulat T."/>
            <person name="Smidak R."/>
            <person name="Sarate P."/>
            <person name="Gangsoo J."/>
            <person name="Sialana F."/>
            <person name="Bilban M."/>
            <person name="Lubec G."/>
        </authorList>
    </citation>
    <scope>NUCLEOTIDE SEQUENCE</scope>
    <source>
        <tissue evidence="3">Skin</tissue>
    </source>
</reference>
<feature type="coiled-coil region" evidence="1">
    <location>
        <begin position="117"/>
        <end position="151"/>
    </location>
</feature>
<sequence>INDGLTTNDANMNTSESTQSMTNLTDVVNNDPELKALTSLQKEEIVQEVNPVTDHTLQVNPVARFRGLKEQTDRMKDRVLKHLRRNNVPAAFNDRAIMAAKETGARLFIDMEPSMRKDKLEELVKKLDQELKAEMENKELIEQDLSVLETAEQKVASSKRKSEMRSLNNKILRSVEKQDAMRLLMLQYCSGLQNCINSLEAEVNIISSRSEFIDGQQISQIDLEPPKVSRSAAVGGFVRRASSSVKEKMSFIKKDFGKKGAKSGDDERASTSKSGDDDRVQTSKSGEDDRASTSKSGEDDRASTKWREDNKPSTTVKGKNNSGLNVIEDI</sequence>
<evidence type="ECO:0000256" key="2">
    <source>
        <dbReference type="SAM" id="MobiDB-lite"/>
    </source>
</evidence>
<feature type="non-terminal residue" evidence="3">
    <location>
        <position position="330"/>
    </location>
</feature>
<dbReference type="GO" id="GO:0044233">
    <property type="term" value="C:mitochondria-associated endoplasmic reticulum membrane contact site"/>
    <property type="evidence" value="ECO:0007669"/>
    <property type="project" value="InterPro"/>
</dbReference>
<dbReference type="EMBL" id="HACG01015604">
    <property type="protein sequence ID" value="CEK62469.1"/>
    <property type="molecule type" value="Transcribed_RNA"/>
</dbReference>